<proteinExistence type="inferred from homology"/>
<keyword evidence="4" id="KW-1133">Transmembrane helix</keyword>
<evidence type="ECO:0000256" key="2">
    <source>
        <dbReference type="ARBA" id="ARBA00006824"/>
    </source>
</evidence>
<dbReference type="GO" id="GO:0005739">
    <property type="term" value="C:mitochondrion"/>
    <property type="evidence" value="ECO:0007669"/>
    <property type="project" value="TreeGrafter"/>
</dbReference>
<keyword evidence="8" id="KW-1185">Reference proteome</keyword>
<dbReference type="Proteomes" id="UP000249723">
    <property type="component" value="Unassembled WGS sequence"/>
</dbReference>
<evidence type="ECO:0000256" key="1">
    <source>
        <dbReference type="ARBA" id="ARBA00004141"/>
    </source>
</evidence>
<dbReference type="PANTHER" id="PTHR11266">
    <property type="entry name" value="PEROXISOMAL MEMBRANE PROTEIN 2, PXMP2 MPV17"/>
    <property type="match status" value="1"/>
</dbReference>
<evidence type="ECO:0000313" key="7">
    <source>
        <dbReference type="EMBL" id="SCZ87583.1"/>
    </source>
</evidence>
<organism evidence="7 8">
    <name type="scientific">Microbotryum saponariae</name>
    <dbReference type="NCBI Taxonomy" id="289078"/>
    <lineage>
        <taxon>Eukaryota</taxon>
        <taxon>Fungi</taxon>
        <taxon>Dikarya</taxon>
        <taxon>Basidiomycota</taxon>
        <taxon>Pucciniomycotina</taxon>
        <taxon>Microbotryomycetes</taxon>
        <taxon>Microbotryales</taxon>
        <taxon>Microbotryaceae</taxon>
        <taxon>Microbotryum</taxon>
    </lineage>
</organism>
<accession>A0A2X0KWZ5</accession>
<dbReference type="AlphaFoldDB" id="A0A2X0KWZ5"/>
<dbReference type="EMBL" id="FMWP01000010">
    <property type="protein sequence ID" value="SCZ87583.1"/>
    <property type="molecule type" value="Genomic_DNA"/>
</dbReference>
<dbReference type="PANTHER" id="PTHR11266:SF50">
    <property type="entry name" value="VACUOLAR MEMBRANE PROTEIN YOR292C"/>
    <property type="match status" value="1"/>
</dbReference>
<keyword evidence="3" id="KW-0812">Transmembrane</keyword>
<comment type="similarity">
    <text evidence="2 6">Belongs to the peroxisomal membrane protein PXMP2/4 family.</text>
</comment>
<dbReference type="Pfam" id="PF04117">
    <property type="entry name" value="Mpv17_PMP22"/>
    <property type="match status" value="1"/>
</dbReference>
<dbReference type="STRING" id="289078.A0A2X0KWZ5"/>
<dbReference type="GO" id="GO:0016020">
    <property type="term" value="C:membrane"/>
    <property type="evidence" value="ECO:0007669"/>
    <property type="project" value="UniProtKB-SubCell"/>
</dbReference>
<name>A0A2X0KWZ5_9BASI</name>
<evidence type="ECO:0000256" key="3">
    <source>
        <dbReference type="ARBA" id="ARBA00022692"/>
    </source>
</evidence>
<keyword evidence="5" id="KW-0472">Membrane</keyword>
<comment type="subcellular location">
    <subcellularLocation>
        <location evidence="1">Membrane</location>
        <topology evidence="1">Multi-pass membrane protein</topology>
    </subcellularLocation>
</comment>
<reference evidence="8" key="1">
    <citation type="submission" date="2016-10" db="EMBL/GenBank/DDBJ databases">
        <authorList>
            <person name="Jeantristanb JTB J.-T."/>
            <person name="Ricardo R."/>
        </authorList>
    </citation>
    <scope>NUCLEOTIDE SEQUENCE [LARGE SCALE GENOMIC DNA]</scope>
</reference>
<evidence type="ECO:0000256" key="5">
    <source>
        <dbReference type="ARBA" id="ARBA00023136"/>
    </source>
</evidence>
<evidence type="ECO:0000256" key="6">
    <source>
        <dbReference type="RuleBase" id="RU363053"/>
    </source>
</evidence>
<evidence type="ECO:0000313" key="8">
    <source>
        <dbReference type="Proteomes" id="UP000249723"/>
    </source>
</evidence>
<protein>
    <submittedName>
        <fullName evidence="7">BZ3500_MvSof-1268-A1-R1_Chr2-2g05049 protein</fullName>
    </submittedName>
</protein>
<evidence type="ECO:0000256" key="4">
    <source>
        <dbReference type="ARBA" id="ARBA00022989"/>
    </source>
</evidence>
<dbReference type="OrthoDB" id="10267969at2759"/>
<gene>
    <name evidence="7" type="ORF">BZ3500_MVSOF-1268-A1-R1_CHR2-2G05049</name>
</gene>
<sequence length="263" mass="28239">MSSLMRAYTRSFERRPYVTLLIANGLLMSLGDGAAQSLAMLTASAPDGSAELLAFDFARTFRFAFFGASMGPLAGAWNKFLEVRFPLRTSSITQQYPLQKVKTDDPASTSIPIPGFKMPKGAKLERGAGAGAAGAAGLRGSVNAASTVPTPPGASASAGAEGPVSNIQLAKRVAADQLGLAPISLFIFLMSMGLMEGLSDEELWDKIRNNYLPILLVNWQVWPLLQLINFRFVPLRYRVPYGSILGIGWSAFLSFKTAKKVEA</sequence>
<dbReference type="InterPro" id="IPR007248">
    <property type="entry name" value="Mpv17_PMP22"/>
</dbReference>